<protein>
    <submittedName>
        <fullName evidence="1">DUF1534 domain-containing protein</fullName>
    </submittedName>
</protein>
<proteinExistence type="predicted"/>
<reference evidence="1 2" key="1">
    <citation type="journal article" date="2011" name="PLoS Pathog.">
        <title>Dynamic evolution of pathogenicity revealed by sequencing and comparative genomics of 19 Pseudomonas syringae isolates.</title>
        <authorList>
            <person name="Baltrus D.A."/>
            <person name="Nishimura M.T."/>
            <person name="Romanchuk A."/>
            <person name="Chang J.H."/>
            <person name="Mukhtar M.S."/>
            <person name="Cherkis K."/>
            <person name="Roach J."/>
            <person name="Grant S.R."/>
            <person name="Jones C.D."/>
            <person name="Dangl J.L."/>
        </authorList>
    </citation>
    <scope>NUCLEOTIDE SEQUENCE [LARGE SCALE GENOMIC DNA]</scope>
    <source>
        <strain evidence="1 2">ES4326</strain>
    </source>
</reference>
<name>A0A8T8BZA0_PSEYM</name>
<dbReference type="AntiFam" id="ANF00261">
    <property type="entry name" value="Protein of unknown function (DUF1534)"/>
</dbReference>
<dbReference type="EMBL" id="CP047260">
    <property type="protein sequence ID" value="QHE96695.1"/>
    <property type="molecule type" value="Genomic_DNA"/>
</dbReference>
<organism evidence="1 2">
    <name type="scientific">Pseudomonas syringae pv. maculicola str. ES4326</name>
    <dbReference type="NCBI Taxonomy" id="629265"/>
    <lineage>
        <taxon>Bacteria</taxon>
        <taxon>Pseudomonadati</taxon>
        <taxon>Pseudomonadota</taxon>
        <taxon>Gammaproteobacteria</taxon>
        <taxon>Pseudomonadales</taxon>
        <taxon>Pseudomonadaceae</taxon>
        <taxon>Pseudomonas</taxon>
    </lineage>
</organism>
<dbReference type="Proteomes" id="UP000003811">
    <property type="component" value="Chromosome"/>
</dbReference>
<evidence type="ECO:0000313" key="1">
    <source>
        <dbReference type="EMBL" id="QHE96695.1"/>
    </source>
</evidence>
<accession>A0A8T8BZA0</accession>
<evidence type="ECO:0000313" key="2">
    <source>
        <dbReference type="Proteomes" id="UP000003811"/>
    </source>
</evidence>
<gene>
    <name evidence="1" type="ORF">PMA4326_008735</name>
</gene>
<sequence length="100" mass="11451">MNRKHIQLTSKNRCVTLYVTDWRRTLRIGRRASRTACDAERRTIVEPGASSTASHQIPTDSSETAYANRRVFRRFASLAVPQSCSSFGRGFRWVENSMRA</sequence>
<dbReference type="AlphaFoldDB" id="A0A8T8BZA0"/>